<evidence type="ECO:0000256" key="2">
    <source>
        <dbReference type="ARBA" id="ARBA00022747"/>
    </source>
</evidence>
<keyword evidence="2" id="KW-0680">Restriction system</keyword>
<name>N8XA22_ACIBZ</name>
<dbReference type="GO" id="GO:0009307">
    <property type="term" value="P:DNA restriction-modification system"/>
    <property type="evidence" value="ECO:0007669"/>
    <property type="project" value="UniProtKB-KW"/>
</dbReference>
<evidence type="ECO:0000259" key="5">
    <source>
        <dbReference type="Pfam" id="PF01420"/>
    </source>
</evidence>
<dbReference type="CDD" id="cd17259">
    <property type="entry name" value="RMtype1_S_StySKI-TRD2-CR2_like"/>
    <property type="match status" value="1"/>
</dbReference>
<keyword evidence="3" id="KW-0238">DNA-binding</keyword>
<comment type="caution">
    <text evidence="6">The sequence shown here is derived from an EMBL/GenBank/DDBJ whole genome shotgun (WGS) entry which is preliminary data.</text>
</comment>
<evidence type="ECO:0000256" key="4">
    <source>
        <dbReference type="SAM" id="Coils"/>
    </source>
</evidence>
<evidence type="ECO:0000313" key="6">
    <source>
        <dbReference type="EMBL" id="ENV21081.1"/>
    </source>
</evidence>
<evidence type="ECO:0000313" key="7">
    <source>
        <dbReference type="Proteomes" id="UP000013270"/>
    </source>
</evidence>
<dbReference type="HOGENOM" id="CLU_021095_2_3_6"/>
<evidence type="ECO:0000256" key="3">
    <source>
        <dbReference type="ARBA" id="ARBA00023125"/>
    </source>
</evidence>
<proteinExistence type="inferred from homology"/>
<dbReference type="AlphaFoldDB" id="N8XA22"/>
<accession>N8XA22</accession>
<comment type="similarity">
    <text evidence="1">Belongs to the type-I restriction system S methylase family.</text>
</comment>
<dbReference type="InterPro" id="IPR044946">
    <property type="entry name" value="Restrct_endonuc_typeI_TRD_sf"/>
</dbReference>
<dbReference type="PATRIC" id="fig|1217651.3.peg.2806"/>
<dbReference type="InterPro" id="IPR000055">
    <property type="entry name" value="Restrct_endonuc_typeI_TRD"/>
</dbReference>
<dbReference type="EMBL" id="APPK01000043">
    <property type="protein sequence ID" value="ENV21081.1"/>
    <property type="molecule type" value="Genomic_DNA"/>
</dbReference>
<dbReference type="Gene3D" id="3.90.220.20">
    <property type="entry name" value="DNA methylase specificity domains"/>
    <property type="match status" value="2"/>
</dbReference>
<evidence type="ECO:0000256" key="1">
    <source>
        <dbReference type="ARBA" id="ARBA00010923"/>
    </source>
</evidence>
<dbReference type="GO" id="GO:0003677">
    <property type="term" value="F:DNA binding"/>
    <property type="evidence" value="ECO:0007669"/>
    <property type="project" value="UniProtKB-KW"/>
</dbReference>
<gene>
    <name evidence="6" type="ORF">F963_02846</name>
</gene>
<dbReference type="PANTHER" id="PTHR30408">
    <property type="entry name" value="TYPE-1 RESTRICTION ENZYME ECOKI SPECIFICITY PROTEIN"/>
    <property type="match status" value="1"/>
</dbReference>
<dbReference type="Proteomes" id="UP000013270">
    <property type="component" value="Unassembled WGS sequence"/>
</dbReference>
<dbReference type="RefSeq" id="WP_004831382.1">
    <property type="nucleotide sequence ID" value="NZ_KB849468.1"/>
</dbReference>
<dbReference type="CDD" id="cd17273">
    <property type="entry name" value="RMtype1_S_EcoJA69PI-TRD1-CR1_like"/>
    <property type="match status" value="1"/>
</dbReference>
<dbReference type="PANTHER" id="PTHR30408:SF12">
    <property type="entry name" value="TYPE I RESTRICTION ENZYME MJAVIII SPECIFICITY SUBUNIT"/>
    <property type="match status" value="1"/>
</dbReference>
<organism evidence="6 7">
    <name type="scientific">Acinetobacter bereziniae NIPH 3</name>
    <dbReference type="NCBI Taxonomy" id="1217651"/>
    <lineage>
        <taxon>Bacteria</taxon>
        <taxon>Pseudomonadati</taxon>
        <taxon>Pseudomonadota</taxon>
        <taxon>Gammaproteobacteria</taxon>
        <taxon>Moraxellales</taxon>
        <taxon>Moraxellaceae</taxon>
        <taxon>Acinetobacter</taxon>
    </lineage>
</organism>
<sequence>MSFPKMKLGECAEIHSGSTPRTNNPDFWDGDITWVTPKDLSKLKSKFISKTESKITQLGFDSCSTKLLPENSVLFSSRAPIGHVAINTIPMCTNQGFKSFVPKADLLDSQYLYYWLKANKEYLQDLGVGATFKEISKTVIANVEIPLPPLAEQRRIAAILDQADELRQKRQQAIEKLDQLLQATFIDMFGDPVSNPKGWDKVKFENEVEFLTGFAFKSADFKDSGIMLCRGINILPNTLDWNDTAYWNIEELEKYARFKILQNDILVAMDRPWISTGFKITLVKENDPNMLLVQRVARLRVKESFGANFLFQILSMPEFKKHCRITETTVPHISPTDFKSFELIKPDNHLIEKFEKIAKLIHSQKAKMWNSSLEYKNLFDSLQNQAFNGTS</sequence>
<dbReference type="SUPFAM" id="SSF116734">
    <property type="entry name" value="DNA methylase specificity domain"/>
    <property type="match status" value="2"/>
</dbReference>
<keyword evidence="4" id="KW-0175">Coiled coil</keyword>
<dbReference type="InterPro" id="IPR052021">
    <property type="entry name" value="Type-I_RS_S_subunit"/>
</dbReference>
<feature type="coiled-coil region" evidence="4">
    <location>
        <begin position="156"/>
        <end position="183"/>
    </location>
</feature>
<reference evidence="6 7" key="1">
    <citation type="submission" date="2013-02" db="EMBL/GenBank/DDBJ databases">
        <title>The Genome Sequence of Acinetobacter bereziniae NIPH 3.</title>
        <authorList>
            <consortium name="The Broad Institute Genome Sequencing Platform"/>
            <consortium name="The Broad Institute Genome Sequencing Center for Infectious Disease"/>
            <person name="Cerqueira G."/>
            <person name="Feldgarden M."/>
            <person name="Courvalin P."/>
            <person name="Perichon B."/>
            <person name="Grillot-Courvalin C."/>
            <person name="Clermont D."/>
            <person name="Rocha E."/>
            <person name="Yoon E.-J."/>
            <person name="Nemec A."/>
            <person name="Walker B."/>
            <person name="Young S.K."/>
            <person name="Zeng Q."/>
            <person name="Gargeya S."/>
            <person name="Fitzgerald M."/>
            <person name="Haas B."/>
            <person name="Abouelleil A."/>
            <person name="Alvarado L."/>
            <person name="Arachchi H.M."/>
            <person name="Berlin A.M."/>
            <person name="Chapman S.B."/>
            <person name="Dewar J."/>
            <person name="Goldberg J."/>
            <person name="Griggs A."/>
            <person name="Gujja S."/>
            <person name="Hansen M."/>
            <person name="Howarth C."/>
            <person name="Imamovic A."/>
            <person name="Larimer J."/>
            <person name="McCowan C."/>
            <person name="Murphy C."/>
            <person name="Neiman D."/>
            <person name="Pearson M."/>
            <person name="Priest M."/>
            <person name="Roberts A."/>
            <person name="Saif S."/>
            <person name="Shea T."/>
            <person name="Sisk P."/>
            <person name="Sykes S."/>
            <person name="Wortman J."/>
            <person name="Nusbaum C."/>
            <person name="Birren B."/>
        </authorList>
    </citation>
    <scope>NUCLEOTIDE SEQUENCE [LARGE SCALE GENOMIC DNA]</scope>
    <source>
        <strain evidence="6 7">NIPH 3</strain>
    </source>
</reference>
<protein>
    <recommendedName>
        <fullName evidence="5">Type I restriction modification DNA specificity domain-containing protein</fullName>
    </recommendedName>
</protein>
<feature type="domain" description="Type I restriction modification DNA specificity" evidence="5">
    <location>
        <begin position="5"/>
        <end position="176"/>
    </location>
</feature>
<dbReference type="Pfam" id="PF01420">
    <property type="entry name" value="Methylase_S"/>
    <property type="match status" value="1"/>
</dbReference>